<dbReference type="Gene3D" id="2.160.20.10">
    <property type="entry name" value="Single-stranded right-handed beta-helix, Pectin lyase-like"/>
    <property type="match status" value="1"/>
</dbReference>
<keyword evidence="2" id="KW-1185">Reference proteome</keyword>
<dbReference type="SUPFAM" id="SSF51126">
    <property type="entry name" value="Pectin lyase-like"/>
    <property type="match status" value="1"/>
</dbReference>
<protein>
    <recommendedName>
        <fullName evidence="3">Right handed beta helix region</fullName>
    </recommendedName>
</protein>
<accession>A0A1G6R857</accession>
<sequence length="202" mass="23680">MRLPYVQPGGLRFERQNADGSERMANTYGFKWGEQGDQVQFIAGRTMEVIGKKNNIRSIKALDQPGFVGAKEFEITFDKSLDTSVLIRGNRFVNALTNMFQFTNAVISIYPEIPELKRQRRYFHSGIRIENNVFETFDRPLVYAKSVDGLRFSNNRIITNKEYPAFHWNHYPFLFERVINYKLSQNNFDFNFNPEKDVKTNP</sequence>
<evidence type="ECO:0000313" key="1">
    <source>
        <dbReference type="EMBL" id="SDD00799.1"/>
    </source>
</evidence>
<dbReference type="AlphaFoldDB" id="A0A1G6R857"/>
<dbReference type="InterPro" id="IPR012334">
    <property type="entry name" value="Pectin_lyas_fold"/>
</dbReference>
<evidence type="ECO:0000313" key="2">
    <source>
        <dbReference type="Proteomes" id="UP000198757"/>
    </source>
</evidence>
<dbReference type="Proteomes" id="UP000198757">
    <property type="component" value="Unassembled WGS sequence"/>
</dbReference>
<name>A0A1G6R857_NIADE</name>
<dbReference type="EMBL" id="FMZO01000005">
    <property type="protein sequence ID" value="SDD00799.1"/>
    <property type="molecule type" value="Genomic_DNA"/>
</dbReference>
<gene>
    <name evidence="1" type="ORF">SAMN04487894_105186</name>
</gene>
<organism evidence="1 2">
    <name type="scientific">Niabella drilacis (strain DSM 25811 / CCM 8410 / CCUG 62505 / LMG 26954 / E90)</name>
    <dbReference type="NCBI Taxonomy" id="1285928"/>
    <lineage>
        <taxon>Bacteria</taxon>
        <taxon>Pseudomonadati</taxon>
        <taxon>Bacteroidota</taxon>
        <taxon>Chitinophagia</taxon>
        <taxon>Chitinophagales</taxon>
        <taxon>Chitinophagaceae</taxon>
        <taxon>Niabella</taxon>
    </lineage>
</organism>
<proteinExistence type="predicted"/>
<dbReference type="InterPro" id="IPR011050">
    <property type="entry name" value="Pectin_lyase_fold/virulence"/>
</dbReference>
<evidence type="ECO:0008006" key="3">
    <source>
        <dbReference type="Google" id="ProtNLM"/>
    </source>
</evidence>
<reference evidence="2" key="1">
    <citation type="submission" date="2016-10" db="EMBL/GenBank/DDBJ databases">
        <authorList>
            <person name="Varghese N."/>
            <person name="Submissions S."/>
        </authorList>
    </citation>
    <scope>NUCLEOTIDE SEQUENCE [LARGE SCALE GENOMIC DNA]</scope>
    <source>
        <strain evidence="2">DSM 25811 / CCM 8410 / LMG 26954 / E90</strain>
    </source>
</reference>